<reference evidence="2" key="1">
    <citation type="submission" date="2018-04" db="EMBL/GenBank/DDBJ databases">
        <title>Draft genome sequence of the Candidatus Spirobacillus cienkowskii, a pathogen of freshwater Daphnia species, reconstructed from hemolymph metagenomic reads.</title>
        <authorList>
            <person name="Bresciani L."/>
            <person name="Lemos L.N."/>
            <person name="Wale N."/>
            <person name="Lin J.Y."/>
            <person name="Fernandes G.R."/>
            <person name="Duffy M.A."/>
            <person name="Rodrigues J.M."/>
        </authorList>
    </citation>
    <scope>NUCLEOTIDE SEQUENCE [LARGE SCALE GENOMIC DNA]</scope>
    <source>
        <strain evidence="2">Binning01</strain>
    </source>
</reference>
<comment type="caution">
    <text evidence="2">The sequence shown here is derived from an EMBL/GenBank/DDBJ whole genome shotgun (WGS) entry which is preliminary data.</text>
</comment>
<dbReference type="InterPro" id="IPR027417">
    <property type="entry name" value="P-loop_NTPase"/>
</dbReference>
<proteinExistence type="predicted"/>
<dbReference type="PANTHER" id="PTHR13696:SF52">
    <property type="entry name" value="PARA FAMILY PROTEIN CT_582"/>
    <property type="match status" value="1"/>
</dbReference>
<dbReference type="Gene3D" id="3.40.50.300">
    <property type="entry name" value="P-loop containing nucleotide triphosphate hydrolases"/>
    <property type="match status" value="1"/>
</dbReference>
<dbReference type="AlphaFoldDB" id="A0A369KUG5"/>
<protein>
    <submittedName>
        <fullName evidence="2">ParA family protein</fullName>
    </submittedName>
</protein>
<evidence type="ECO:0000313" key="2">
    <source>
        <dbReference type="EMBL" id="RDB37000.1"/>
    </source>
</evidence>
<dbReference type="FunFam" id="3.40.50.300:FF:000285">
    <property type="entry name" value="Sporulation initiation inhibitor Soj"/>
    <property type="match status" value="1"/>
</dbReference>
<dbReference type="PANTHER" id="PTHR13696">
    <property type="entry name" value="P-LOOP CONTAINING NUCLEOSIDE TRIPHOSPHATE HYDROLASE"/>
    <property type="match status" value="1"/>
</dbReference>
<dbReference type="SUPFAM" id="SSF52540">
    <property type="entry name" value="P-loop containing nucleoside triphosphate hydrolases"/>
    <property type="match status" value="1"/>
</dbReference>
<dbReference type="EMBL" id="QOVW01000013">
    <property type="protein sequence ID" value="RDB37000.1"/>
    <property type="molecule type" value="Genomic_DNA"/>
</dbReference>
<evidence type="ECO:0000259" key="1">
    <source>
        <dbReference type="Pfam" id="PF13614"/>
    </source>
</evidence>
<evidence type="ECO:0000313" key="3">
    <source>
        <dbReference type="Proteomes" id="UP000253934"/>
    </source>
</evidence>
<dbReference type="InterPro" id="IPR050678">
    <property type="entry name" value="DNA_Partitioning_ATPase"/>
</dbReference>
<organism evidence="2 3">
    <name type="scientific">Spirobacillus cienkowskii</name>
    <dbReference type="NCBI Taxonomy" id="495820"/>
    <lineage>
        <taxon>Bacteria</taxon>
        <taxon>Pseudomonadati</taxon>
        <taxon>Bdellovibrionota</taxon>
        <taxon>Oligoflexia</taxon>
        <taxon>Silvanigrellales</taxon>
        <taxon>Spirobacillus</taxon>
    </lineage>
</organism>
<gene>
    <name evidence="2" type="ORF">DCC88_02190</name>
</gene>
<name>A0A369KUG5_9BACT</name>
<dbReference type="Pfam" id="PF13614">
    <property type="entry name" value="AAA_31"/>
    <property type="match status" value="1"/>
</dbReference>
<accession>A0A369KUG5</accession>
<dbReference type="RefSeq" id="WP_338636507.1">
    <property type="nucleotide sequence ID" value="NZ_CP146516.1"/>
</dbReference>
<feature type="domain" description="AAA" evidence="1">
    <location>
        <begin position="31"/>
        <end position="208"/>
    </location>
</feature>
<sequence>MSDKKAKRIGATKANISSSLTTTYLKPKKVRIISVCNQKGGCGKTTTVINVAAGLAKLGQRVLVVDLDSQSNATTGLGIDINQVEKSVFELLVEPKKTNIEDVILETQYENLHIAPASIHLSEFESRMAGEIGRENRLKKALSALHELYDFIILDTPPSLGLLSVNALNAATEVLISLQAHPFAFDGLNLLLETISLIQEELNPKLKITGLVVTMFDSRTKLSREIIDKVAAIETLKNCVFKTSIRQNVKLAEAVKARKSVLAYDPSCTGAEDYLALSKEICLQNTTPFHNEHVKIVASDDKMLEI</sequence>
<dbReference type="CDD" id="cd02042">
    <property type="entry name" value="ParAB_family"/>
    <property type="match status" value="1"/>
</dbReference>
<dbReference type="InterPro" id="IPR025669">
    <property type="entry name" value="AAA_dom"/>
</dbReference>
<keyword evidence="3" id="KW-1185">Reference proteome</keyword>
<dbReference type="Proteomes" id="UP000253934">
    <property type="component" value="Unassembled WGS sequence"/>
</dbReference>